<sequence length="87" mass="9160">MASQPQTTATGPSTMPSTKNPATAQMTPMIPSVARSGPLRDPVRPRERGCLRDVWPKPAIINSLDLRAGRTPAGSGSVDPVTPARAR</sequence>
<feature type="compositionally biased region" description="Basic and acidic residues" evidence="1">
    <location>
        <begin position="41"/>
        <end position="55"/>
    </location>
</feature>
<feature type="compositionally biased region" description="Polar residues" evidence="1">
    <location>
        <begin position="1"/>
        <end position="26"/>
    </location>
</feature>
<gene>
    <name evidence="2" type="ORF">GCM10010358_02330</name>
</gene>
<dbReference type="EMBL" id="BMVU01000001">
    <property type="protein sequence ID" value="GGX52206.1"/>
    <property type="molecule type" value="Genomic_DNA"/>
</dbReference>
<evidence type="ECO:0000313" key="2">
    <source>
        <dbReference type="EMBL" id="GGX52206.1"/>
    </source>
</evidence>
<keyword evidence="3" id="KW-1185">Reference proteome</keyword>
<proteinExistence type="predicted"/>
<evidence type="ECO:0000313" key="3">
    <source>
        <dbReference type="Proteomes" id="UP000619244"/>
    </source>
</evidence>
<feature type="region of interest" description="Disordered" evidence="1">
    <location>
        <begin position="1"/>
        <end position="87"/>
    </location>
</feature>
<dbReference type="Proteomes" id="UP000619244">
    <property type="component" value="Unassembled WGS sequence"/>
</dbReference>
<name>A0A918K6C8_9ACTN</name>
<evidence type="ECO:0000256" key="1">
    <source>
        <dbReference type="SAM" id="MobiDB-lite"/>
    </source>
</evidence>
<protein>
    <submittedName>
        <fullName evidence="2">Uncharacterized protein</fullName>
    </submittedName>
</protein>
<accession>A0A918K6C8</accession>
<dbReference type="AlphaFoldDB" id="A0A918K6C8"/>
<comment type="caution">
    <text evidence="2">The sequence shown here is derived from an EMBL/GenBank/DDBJ whole genome shotgun (WGS) entry which is preliminary data.</text>
</comment>
<reference evidence="2" key="2">
    <citation type="submission" date="2020-09" db="EMBL/GenBank/DDBJ databases">
        <authorList>
            <person name="Sun Q."/>
            <person name="Ohkuma M."/>
        </authorList>
    </citation>
    <scope>NUCLEOTIDE SEQUENCE</scope>
    <source>
        <strain evidence="2">JCM 4790</strain>
    </source>
</reference>
<organism evidence="2 3">
    <name type="scientific">Streptomyces minutiscleroticus</name>
    <dbReference type="NCBI Taxonomy" id="68238"/>
    <lineage>
        <taxon>Bacteria</taxon>
        <taxon>Bacillati</taxon>
        <taxon>Actinomycetota</taxon>
        <taxon>Actinomycetes</taxon>
        <taxon>Kitasatosporales</taxon>
        <taxon>Streptomycetaceae</taxon>
        <taxon>Streptomyces</taxon>
    </lineage>
</organism>
<reference evidence="2" key="1">
    <citation type="journal article" date="2014" name="Int. J. Syst. Evol. Microbiol.">
        <title>Complete genome sequence of Corynebacterium casei LMG S-19264T (=DSM 44701T), isolated from a smear-ripened cheese.</title>
        <authorList>
            <consortium name="US DOE Joint Genome Institute (JGI-PGF)"/>
            <person name="Walter F."/>
            <person name="Albersmeier A."/>
            <person name="Kalinowski J."/>
            <person name="Ruckert C."/>
        </authorList>
    </citation>
    <scope>NUCLEOTIDE SEQUENCE</scope>
    <source>
        <strain evidence="2">JCM 4790</strain>
    </source>
</reference>